<feature type="transmembrane region" description="Helical" evidence="7">
    <location>
        <begin position="110"/>
        <end position="131"/>
    </location>
</feature>
<evidence type="ECO:0000256" key="5">
    <source>
        <dbReference type="ARBA" id="ARBA00022989"/>
    </source>
</evidence>
<feature type="transmembrane region" description="Helical" evidence="7">
    <location>
        <begin position="369"/>
        <end position="397"/>
    </location>
</feature>
<reference evidence="9" key="1">
    <citation type="submission" date="2021-04" db="EMBL/GenBank/DDBJ databases">
        <authorList>
            <person name="Hartkoorn R.C."/>
            <person name="Beaudoing E."/>
            <person name="Hot D."/>
        </authorList>
    </citation>
    <scope>NUCLEOTIDE SEQUENCE</scope>
    <source>
        <strain evidence="9">NRRL B-16292</strain>
    </source>
</reference>
<dbReference type="SUPFAM" id="SSF103473">
    <property type="entry name" value="MFS general substrate transporter"/>
    <property type="match status" value="1"/>
</dbReference>
<keyword evidence="5 7" id="KW-1133">Transmembrane helix</keyword>
<name>A0ABY5W5V1_9ACTN</name>
<feature type="domain" description="Major facilitator superfamily (MFS) profile" evidence="8">
    <location>
        <begin position="220"/>
        <end position="410"/>
    </location>
</feature>
<dbReference type="Proteomes" id="UP001059617">
    <property type="component" value="Chromosome"/>
</dbReference>
<comment type="subcellular location">
    <subcellularLocation>
        <location evidence="1">Cell inner membrane</location>
        <topology evidence="1">Multi-pass membrane protein</topology>
    </subcellularLocation>
</comment>
<dbReference type="InterPro" id="IPR020846">
    <property type="entry name" value="MFS_dom"/>
</dbReference>
<reference evidence="9" key="2">
    <citation type="submission" date="2022-09" db="EMBL/GenBank/DDBJ databases">
        <title>Biosynthetic gene clusters of Dactylosporangioum fulvum.</title>
        <authorList>
            <person name="Caradec T."/>
        </authorList>
    </citation>
    <scope>NUCLEOTIDE SEQUENCE</scope>
    <source>
        <strain evidence="9">NRRL B-16292</strain>
    </source>
</reference>
<dbReference type="Gene3D" id="1.20.1250.20">
    <property type="entry name" value="MFS general substrate transporter like domains"/>
    <property type="match status" value="1"/>
</dbReference>
<feature type="transmembrane region" description="Helical" evidence="7">
    <location>
        <begin position="173"/>
        <end position="195"/>
    </location>
</feature>
<dbReference type="EMBL" id="CP073720">
    <property type="protein sequence ID" value="UWP85360.1"/>
    <property type="molecule type" value="Genomic_DNA"/>
</dbReference>
<evidence type="ECO:0000256" key="7">
    <source>
        <dbReference type="SAM" id="Phobius"/>
    </source>
</evidence>
<evidence type="ECO:0000256" key="2">
    <source>
        <dbReference type="ARBA" id="ARBA00022448"/>
    </source>
</evidence>
<keyword evidence="4 7" id="KW-0812">Transmembrane</keyword>
<dbReference type="CDD" id="cd06173">
    <property type="entry name" value="MFS_MefA_like"/>
    <property type="match status" value="1"/>
</dbReference>
<gene>
    <name evidence="9" type="ORF">Dfulv_14445</name>
</gene>
<evidence type="ECO:0000313" key="10">
    <source>
        <dbReference type="Proteomes" id="UP001059617"/>
    </source>
</evidence>
<sequence length="410" mass="40824">MPTGALVDTRPLRDYPAFRRLWLGSTASGIGSQFGAFAATYHIWDRTHSPAAVGFVGLAVAVPIVVVALVGGTFVDHVDRRALAAWTTAAQVAVSLAMAAVAALPGDSVMAMFGLVALASALSALTGPVLRSVVPGLLPPVQLAAGLALNHLSFQLAMLCGPVLAGLVTATWGTTWCFVIDALTFGAALAGIAGLPRTGRPPASRPAGIGAVVDGIRFAVGTPQVRGALLADLAATVLAMPMAIFPVINEERFGGSPGTLGLFGTAVAVGGVAASALSGLVTRNDRPGRTLLACGAVWAVALGVVGLAGALAVVLVALAVAGAADTWAVVCRATVVQSSTPESHRGRVAALEHVAGVAGPQLGNLRAGLLAAGTSGGIAMVTGALTCLTAVGLITLLTPPLRTFRTGAGR</sequence>
<dbReference type="Pfam" id="PF05977">
    <property type="entry name" value="MFS_3"/>
    <property type="match status" value="1"/>
</dbReference>
<protein>
    <submittedName>
        <fullName evidence="9">MFS transporter</fullName>
    </submittedName>
</protein>
<organism evidence="9 10">
    <name type="scientific">Dactylosporangium fulvum</name>
    <dbReference type="NCBI Taxonomy" id="53359"/>
    <lineage>
        <taxon>Bacteria</taxon>
        <taxon>Bacillati</taxon>
        <taxon>Actinomycetota</taxon>
        <taxon>Actinomycetes</taxon>
        <taxon>Micromonosporales</taxon>
        <taxon>Micromonosporaceae</taxon>
        <taxon>Dactylosporangium</taxon>
    </lineage>
</organism>
<feature type="transmembrane region" description="Helical" evidence="7">
    <location>
        <begin position="50"/>
        <end position="71"/>
    </location>
</feature>
<proteinExistence type="predicted"/>
<evidence type="ECO:0000256" key="1">
    <source>
        <dbReference type="ARBA" id="ARBA00004429"/>
    </source>
</evidence>
<feature type="transmembrane region" description="Helical" evidence="7">
    <location>
        <begin position="260"/>
        <end position="280"/>
    </location>
</feature>
<feature type="transmembrane region" description="Helical" evidence="7">
    <location>
        <begin position="292"/>
        <end position="320"/>
    </location>
</feature>
<dbReference type="InterPro" id="IPR036259">
    <property type="entry name" value="MFS_trans_sf"/>
</dbReference>
<feature type="transmembrane region" description="Helical" evidence="7">
    <location>
        <begin position="21"/>
        <end position="44"/>
    </location>
</feature>
<keyword evidence="10" id="KW-1185">Reference proteome</keyword>
<evidence type="ECO:0000256" key="6">
    <source>
        <dbReference type="ARBA" id="ARBA00023136"/>
    </source>
</evidence>
<keyword evidence="2" id="KW-0813">Transport</keyword>
<dbReference type="RefSeq" id="WP_259863465.1">
    <property type="nucleotide sequence ID" value="NZ_BAAAST010000020.1"/>
</dbReference>
<feature type="transmembrane region" description="Helical" evidence="7">
    <location>
        <begin position="83"/>
        <end position="104"/>
    </location>
</feature>
<evidence type="ECO:0000256" key="3">
    <source>
        <dbReference type="ARBA" id="ARBA00022475"/>
    </source>
</evidence>
<evidence type="ECO:0000313" key="9">
    <source>
        <dbReference type="EMBL" id="UWP85360.1"/>
    </source>
</evidence>
<accession>A0ABY5W5V1</accession>
<keyword evidence="3" id="KW-1003">Cell membrane</keyword>
<feature type="transmembrane region" description="Helical" evidence="7">
    <location>
        <begin position="143"/>
        <end position="167"/>
    </location>
</feature>
<feature type="transmembrane region" description="Helical" evidence="7">
    <location>
        <begin position="227"/>
        <end position="248"/>
    </location>
</feature>
<evidence type="ECO:0000259" key="8">
    <source>
        <dbReference type="PROSITE" id="PS50850"/>
    </source>
</evidence>
<dbReference type="PROSITE" id="PS50850">
    <property type="entry name" value="MFS"/>
    <property type="match status" value="1"/>
</dbReference>
<dbReference type="InterPro" id="IPR010290">
    <property type="entry name" value="TM_effector"/>
</dbReference>
<keyword evidence="6 7" id="KW-0472">Membrane</keyword>
<dbReference type="PANTHER" id="PTHR23513">
    <property type="entry name" value="INTEGRAL MEMBRANE EFFLUX PROTEIN-RELATED"/>
    <property type="match status" value="1"/>
</dbReference>
<dbReference type="PANTHER" id="PTHR23513:SF9">
    <property type="entry name" value="ENTEROBACTIN EXPORTER ENTS"/>
    <property type="match status" value="1"/>
</dbReference>
<evidence type="ECO:0000256" key="4">
    <source>
        <dbReference type="ARBA" id="ARBA00022692"/>
    </source>
</evidence>